<evidence type="ECO:0000256" key="3">
    <source>
        <dbReference type="ARBA" id="ARBA00023163"/>
    </source>
</evidence>
<proteinExistence type="predicted"/>
<evidence type="ECO:0000256" key="4">
    <source>
        <dbReference type="ARBA" id="ARBA00023242"/>
    </source>
</evidence>
<dbReference type="GO" id="GO:0043565">
    <property type="term" value="F:sequence-specific DNA binding"/>
    <property type="evidence" value="ECO:0007669"/>
    <property type="project" value="TreeGrafter"/>
</dbReference>
<dbReference type="GO" id="GO:0003700">
    <property type="term" value="F:DNA-binding transcription factor activity"/>
    <property type="evidence" value="ECO:0007669"/>
    <property type="project" value="TreeGrafter"/>
</dbReference>
<reference evidence="7" key="2">
    <citation type="submission" date="2025-08" db="UniProtKB">
        <authorList>
            <consortium name="RefSeq"/>
        </authorList>
    </citation>
    <scope>IDENTIFICATION</scope>
    <source>
        <tissue evidence="7">Young leaves</tissue>
    </source>
</reference>
<evidence type="ECO:0000313" key="7">
    <source>
        <dbReference type="RefSeq" id="XP_027348379.1"/>
    </source>
</evidence>
<gene>
    <name evidence="7" type="primary">LOC113859918</name>
</gene>
<name>A0A8B8L165_ABRPR</name>
<dbReference type="Pfam" id="PF22754">
    <property type="entry name" value="bHLH-TF_ACT-like_plant"/>
    <property type="match status" value="1"/>
</dbReference>
<dbReference type="InterPro" id="IPR054502">
    <property type="entry name" value="bHLH-TF_ACT-like_plant"/>
</dbReference>
<evidence type="ECO:0000259" key="5">
    <source>
        <dbReference type="SMART" id="SM00353"/>
    </source>
</evidence>
<dbReference type="RefSeq" id="XP_027348379.1">
    <property type="nucleotide sequence ID" value="XM_027492578.1"/>
</dbReference>
<dbReference type="SMART" id="SM00353">
    <property type="entry name" value="HLH"/>
    <property type="match status" value="1"/>
</dbReference>
<organism evidence="6 7">
    <name type="scientific">Abrus precatorius</name>
    <name type="common">Indian licorice</name>
    <name type="synonym">Glycine abrus</name>
    <dbReference type="NCBI Taxonomy" id="3816"/>
    <lineage>
        <taxon>Eukaryota</taxon>
        <taxon>Viridiplantae</taxon>
        <taxon>Streptophyta</taxon>
        <taxon>Embryophyta</taxon>
        <taxon>Tracheophyta</taxon>
        <taxon>Spermatophyta</taxon>
        <taxon>Magnoliopsida</taxon>
        <taxon>eudicotyledons</taxon>
        <taxon>Gunneridae</taxon>
        <taxon>Pentapetalae</taxon>
        <taxon>rosids</taxon>
        <taxon>fabids</taxon>
        <taxon>Fabales</taxon>
        <taxon>Fabaceae</taxon>
        <taxon>Papilionoideae</taxon>
        <taxon>50 kb inversion clade</taxon>
        <taxon>NPAAA clade</taxon>
        <taxon>indigoferoid/millettioid clade</taxon>
        <taxon>Abreae</taxon>
        <taxon>Abrus</taxon>
    </lineage>
</organism>
<dbReference type="SUPFAM" id="SSF47459">
    <property type="entry name" value="HLH, helix-loop-helix DNA-binding domain"/>
    <property type="match status" value="1"/>
</dbReference>
<dbReference type="PANTHER" id="PTHR31945:SF20">
    <property type="entry name" value="TRANSCRIPTION FACTOR DYT1"/>
    <property type="match status" value="1"/>
</dbReference>
<dbReference type="GO" id="GO:0046983">
    <property type="term" value="F:protein dimerization activity"/>
    <property type="evidence" value="ECO:0007669"/>
    <property type="project" value="InterPro"/>
</dbReference>
<keyword evidence="3" id="KW-0804">Transcription</keyword>
<keyword evidence="6" id="KW-1185">Reference proteome</keyword>
<evidence type="ECO:0000313" key="6">
    <source>
        <dbReference type="Proteomes" id="UP000694853"/>
    </source>
</evidence>
<dbReference type="InterPro" id="IPR051358">
    <property type="entry name" value="TF_AMS/ICE1/BHLH6-like"/>
</dbReference>
<accession>A0A8B8L165</accession>
<comment type="subcellular location">
    <subcellularLocation>
        <location evidence="1">Nucleus</location>
    </subcellularLocation>
</comment>
<evidence type="ECO:0000256" key="1">
    <source>
        <dbReference type="ARBA" id="ARBA00004123"/>
    </source>
</evidence>
<keyword evidence="4" id="KW-0539">Nucleus</keyword>
<evidence type="ECO:0000256" key="2">
    <source>
        <dbReference type="ARBA" id="ARBA00023015"/>
    </source>
</evidence>
<sequence length="211" mass="24513">MGQVYEDRLYVSLDELGFDAENATNRGKMRRNNYDYDTKVFKSKNLETERKRREKLSSRLLMLRSLMNKATIVEDAITYINMLQDKVQSLTQELQEMEATSEEITEPKRDEFNASEEMKKWGTLIQEEVQVTKIGGNKMWVKMIIEKKRGRFKKLMETMNTSGIELIDTNVTTINGAFLITTCMQGLDEKTREVQQTEELLLDIISGTQSN</sequence>
<dbReference type="InterPro" id="IPR036638">
    <property type="entry name" value="HLH_DNA-bd_sf"/>
</dbReference>
<dbReference type="Gene3D" id="4.10.280.10">
    <property type="entry name" value="Helix-loop-helix DNA-binding domain"/>
    <property type="match status" value="1"/>
</dbReference>
<reference evidence="6" key="1">
    <citation type="journal article" date="2019" name="Toxins">
        <title>Detection of Abrin-Like and Prepropulchellin-Like Toxin Genes and Transcripts Using Whole Genome Sequencing and Full-Length Transcript Sequencing of Abrus precatorius.</title>
        <authorList>
            <person name="Hovde B.T."/>
            <person name="Daligault H.E."/>
            <person name="Hanschen E.R."/>
            <person name="Kunde Y.A."/>
            <person name="Johnson M.B."/>
            <person name="Starkenburg S.R."/>
            <person name="Johnson S.L."/>
        </authorList>
    </citation>
    <scope>NUCLEOTIDE SEQUENCE [LARGE SCALE GENOMIC DNA]</scope>
</reference>
<dbReference type="KEGG" id="aprc:113859918"/>
<dbReference type="InterPro" id="IPR011598">
    <property type="entry name" value="bHLH_dom"/>
</dbReference>
<feature type="domain" description="BHLH" evidence="5">
    <location>
        <begin position="46"/>
        <end position="89"/>
    </location>
</feature>
<dbReference type="OrthoDB" id="690068at2759"/>
<dbReference type="AlphaFoldDB" id="A0A8B8L165"/>
<dbReference type="PANTHER" id="PTHR31945">
    <property type="entry name" value="TRANSCRIPTION FACTOR SCREAM2-RELATED"/>
    <property type="match status" value="1"/>
</dbReference>
<keyword evidence="2" id="KW-0805">Transcription regulation</keyword>
<dbReference type="GO" id="GO:0005634">
    <property type="term" value="C:nucleus"/>
    <property type="evidence" value="ECO:0007669"/>
    <property type="project" value="UniProtKB-SubCell"/>
</dbReference>
<dbReference type="GeneID" id="113859918"/>
<protein>
    <submittedName>
        <fullName evidence="7">Transcription factor DYT1-like</fullName>
    </submittedName>
</protein>
<dbReference type="Proteomes" id="UP000694853">
    <property type="component" value="Unplaced"/>
</dbReference>